<comment type="subcellular location">
    <subcellularLocation>
        <location evidence="1">Membrane</location>
    </subcellularLocation>
</comment>
<dbReference type="GO" id="GO:0016020">
    <property type="term" value="C:membrane"/>
    <property type="evidence" value="ECO:0007669"/>
    <property type="project" value="UniProtKB-SubCell"/>
</dbReference>
<dbReference type="SUPFAM" id="SSF81321">
    <property type="entry name" value="Family A G protein-coupled receptor-like"/>
    <property type="match status" value="1"/>
</dbReference>
<evidence type="ECO:0000259" key="6">
    <source>
        <dbReference type="PROSITE" id="PS50262"/>
    </source>
</evidence>
<feature type="transmembrane region" description="Helical" evidence="5">
    <location>
        <begin position="156"/>
        <end position="177"/>
    </location>
</feature>
<accession>A0A1I8BFD2</accession>
<dbReference type="InterPro" id="IPR000276">
    <property type="entry name" value="GPCR_Rhodpsn"/>
</dbReference>
<dbReference type="PROSITE" id="PS50262">
    <property type="entry name" value="G_PROTEIN_RECEP_F1_2"/>
    <property type="match status" value="1"/>
</dbReference>
<organism evidence="7 8">
    <name type="scientific">Meloidogyne hapla</name>
    <name type="common">Root-knot nematode worm</name>
    <dbReference type="NCBI Taxonomy" id="6305"/>
    <lineage>
        <taxon>Eukaryota</taxon>
        <taxon>Metazoa</taxon>
        <taxon>Ecdysozoa</taxon>
        <taxon>Nematoda</taxon>
        <taxon>Chromadorea</taxon>
        <taxon>Rhabditida</taxon>
        <taxon>Tylenchina</taxon>
        <taxon>Tylenchomorpha</taxon>
        <taxon>Tylenchoidea</taxon>
        <taxon>Meloidogynidae</taxon>
        <taxon>Meloidogyninae</taxon>
        <taxon>Meloidogyne</taxon>
    </lineage>
</organism>
<evidence type="ECO:0000256" key="1">
    <source>
        <dbReference type="ARBA" id="ARBA00004370"/>
    </source>
</evidence>
<dbReference type="Proteomes" id="UP000095281">
    <property type="component" value="Unplaced"/>
</dbReference>
<reference evidence="8" key="1">
    <citation type="submission" date="2016-11" db="UniProtKB">
        <authorList>
            <consortium name="WormBaseParasite"/>
        </authorList>
    </citation>
    <scope>IDENTIFICATION</scope>
</reference>
<dbReference type="Gene3D" id="1.20.1070.10">
    <property type="entry name" value="Rhodopsin 7-helix transmembrane proteins"/>
    <property type="match status" value="1"/>
</dbReference>
<dbReference type="AlphaFoldDB" id="A0A1I8BFD2"/>
<keyword evidence="7" id="KW-1185">Reference proteome</keyword>
<dbReference type="WBParaSite" id="MhA1_Contig2067.frz3.gene3">
    <property type="protein sequence ID" value="MhA1_Contig2067.frz3.gene3"/>
    <property type="gene ID" value="MhA1_Contig2067.frz3.gene3"/>
</dbReference>
<feature type="transmembrane region" description="Helical" evidence="5">
    <location>
        <begin position="64"/>
        <end position="86"/>
    </location>
</feature>
<evidence type="ECO:0000313" key="8">
    <source>
        <dbReference type="WBParaSite" id="MhA1_Contig2067.frz3.gene3"/>
    </source>
</evidence>
<keyword evidence="3 5" id="KW-1133">Transmembrane helix</keyword>
<dbReference type="PANTHER" id="PTHR46641">
    <property type="entry name" value="FMRFAMIDE RECEPTOR-RELATED"/>
    <property type="match status" value="1"/>
</dbReference>
<keyword evidence="4 5" id="KW-0472">Membrane</keyword>
<evidence type="ECO:0000256" key="5">
    <source>
        <dbReference type="SAM" id="Phobius"/>
    </source>
</evidence>
<evidence type="ECO:0000256" key="2">
    <source>
        <dbReference type="ARBA" id="ARBA00022692"/>
    </source>
</evidence>
<proteinExistence type="predicted"/>
<dbReference type="PANTHER" id="PTHR46641:SF16">
    <property type="entry name" value="G-PROTEIN COUPLED RECEPTORS FAMILY 1 PROFILE DOMAIN-CONTAINING PROTEIN"/>
    <property type="match status" value="1"/>
</dbReference>
<feature type="transmembrane region" description="Helical" evidence="5">
    <location>
        <begin position="25"/>
        <end position="52"/>
    </location>
</feature>
<dbReference type="InterPro" id="IPR017452">
    <property type="entry name" value="GPCR_Rhodpsn_7TM"/>
</dbReference>
<dbReference type="PROSITE" id="PS00237">
    <property type="entry name" value="G_PROTEIN_RECEP_F1_1"/>
    <property type="match status" value="1"/>
</dbReference>
<dbReference type="GO" id="GO:0004930">
    <property type="term" value="F:G protein-coupled receptor activity"/>
    <property type="evidence" value="ECO:0007669"/>
    <property type="project" value="InterPro"/>
</dbReference>
<feature type="domain" description="G-protein coupled receptors family 1 profile" evidence="6">
    <location>
        <begin position="43"/>
        <end position="146"/>
    </location>
</feature>
<feature type="transmembrane region" description="Helical" evidence="5">
    <location>
        <begin position="116"/>
        <end position="135"/>
    </location>
</feature>
<keyword evidence="2 5" id="KW-0812">Transmembrane</keyword>
<dbReference type="InterPro" id="IPR052954">
    <property type="entry name" value="GPCR-Ligand_Int"/>
</dbReference>
<evidence type="ECO:0000313" key="7">
    <source>
        <dbReference type="Proteomes" id="UP000095281"/>
    </source>
</evidence>
<evidence type="ECO:0000256" key="3">
    <source>
        <dbReference type="ARBA" id="ARBA00022989"/>
    </source>
</evidence>
<name>A0A1I8BFD2_MELHA</name>
<evidence type="ECO:0000256" key="4">
    <source>
        <dbReference type="ARBA" id="ARBA00023136"/>
    </source>
</evidence>
<sequence length="201" mass="23449">MGAIHSALIETRKIMSIPEFISCIIVLYIQPILCLIGILFNSACLGVFIMVWSNRDYYRKTAMILYLGAMSLCNILQLLLSFPVIISPAFEQFIDENKFPNEARAIEQFNSEAVKLFYPLLMASNYSSIWLLVLICAHRFHSICHPNNKWKRKLYFIVHQSKLCICLCIVFAIGLFGNLKEMLNERNWGKFYRKWLYAQIF</sequence>
<protein>
    <submittedName>
        <fullName evidence="8">G_PROTEIN_RECEP_F1_2 domain-containing protein</fullName>
    </submittedName>
</protein>